<sequence>MAATLVALLLVGFLGACSPADDGDRQGGADRADTGVQQADEVVASGAVPEGWRRVTNGLWTVALPGEPTCEGAGQIDAGFLQWPEGEGPPPLPSGFVPVLCTVPGDGATYGTTGVALTDHWEVVHLAGERLTVAGRELAAAPVQCRRVTGGVYCARPLAEVGSQLQALVHASAVTESAARDRVAAVVDTFGELGDGLAHVPLPPSVPGEGADGASERIATALRDLGLRPRVQTVPFESRHVRPGGTLWTSLQSGIVLEPGSPVEVWIASEPRSPGDRVEFRVLHGPGPTASSRIDLVVDPVVRLRVGERIRIATGYMAQLLGPTTLGTLDAEVLTGVLRPSPIGPDEPDVRLAWVAERPGRIEVPLTVVVDGTTYAVRTLTVVVGS</sequence>
<dbReference type="RefSeq" id="WP_307198706.1">
    <property type="nucleotide sequence ID" value="NZ_JAUTAN010000001.1"/>
</dbReference>
<accession>A0AAJ1X0M2</accession>
<protein>
    <recommendedName>
        <fullName evidence="4">DUF4403 family protein</fullName>
    </recommendedName>
</protein>
<reference evidence="2" key="1">
    <citation type="submission" date="2023-07" db="EMBL/GenBank/DDBJ databases">
        <title>Functional and genomic diversity of the sorghum phyllosphere microbiome.</title>
        <authorList>
            <person name="Shade A."/>
        </authorList>
    </citation>
    <scope>NUCLEOTIDE SEQUENCE</scope>
    <source>
        <strain evidence="2">SORGH_AS_1067</strain>
    </source>
</reference>
<evidence type="ECO:0000313" key="2">
    <source>
        <dbReference type="EMBL" id="MDQ1103279.1"/>
    </source>
</evidence>
<name>A0AAJ1X0M2_9ACTN</name>
<feature type="chain" id="PRO_5042507198" description="DUF4403 family protein" evidence="1">
    <location>
        <begin position="23"/>
        <end position="386"/>
    </location>
</feature>
<organism evidence="2 3">
    <name type="scientific">Nocardioides zeae</name>
    <dbReference type="NCBI Taxonomy" id="1457234"/>
    <lineage>
        <taxon>Bacteria</taxon>
        <taxon>Bacillati</taxon>
        <taxon>Actinomycetota</taxon>
        <taxon>Actinomycetes</taxon>
        <taxon>Propionibacteriales</taxon>
        <taxon>Nocardioidaceae</taxon>
        <taxon>Nocardioides</taxon>
    </lineage>
</organism>
<comment type="caution">
    <text evidence="2">The sequence shown here is derived from an EMBL/GenBank/DDBJ whole genome shotgun (WGS) entry which is preliminary data.</text>
</comment>
<evidence type="ECO:0000256" key="1">
    <source>
        <dbReference type="SAM" id="SignalP"/>
    </source>
</evidence>
<dbReference type="EMBL" id="JAUTAN010000001">
    <property type="protein sequence ID" value="MDQ1103279.1"/>
    <property type="molecule type" value="Genomic_DNA"/>
</dbReference>
<gene>
    <name evidence="2" type="ORF">QE405_000563</name>
</gene>
<evidence type="ECO:0008006" key="4">
    <source>
        <dbReference type="Google" id="ProtNLM"/>
    </source>
</evidence>
<keyword evidence="1" id="KW-0732">Signal</keyword>
<dbReference type="Proteomes" id="UP001239215">
    <property type="component" value="Unassembled WGS sequence"/>
</dbReference>
<feature type="signal peptide" evidence="1">
    <location>
        <begin position="1"/>
        <end position="22"/>
    </location>
</feature>
<evidence type="ECO:0000313" key="3">
    <source>
        <dbReference type="Proteomes" id="UP001239215"/>
    </source>
</evidence>
<proteinExistence type="predicted"/>
<dbReference type="AlphaFoldDB" id="A0AAJ1X0M2"/>